<dbReference type="SUPFAM" id="SSF52096">
    <property type="entry name" value="ClpP/crotonase"/>
    <property type="match status" value="1"/>
</dbReference>
<keyword evidence="2" id="KW-0456">Lyase</keyword>
<evidence type="ECO:0000313" key="7">
    <source>
        <dbReference type="Proteomes" id="UP001209654"/>
    </source>
</evidence>
<comment type="caution">
    <text evidence="6">The sequence shown here is derived from an EMBL/GenBank/DDBJ whole genome shotgun (WGS) entry which is preliminary data.</text>
</comment>
<dbReference type="PANTHER" id="PTHR11941:SF54">
    <property type="entry name" value="ENOYL-COA HYDRATASE, MITOCHONDRIAL"/>
    <property type="match status" value="1"/>
</dbReference>
<proteinExistence type="inferred from homology"/>
<evidence type="ECO:0000256" key="4">
    <source>
        <dbReference type="ARBA" id="ARBA00023717"/>
    </source>
</evidence>
<accession>A0ABQ5MRT6</accession>
<dbReference type="Gene3D" id="1.10.12.10">
    <property type="entry name" value="Lyase 2-enoyl-coa Hydratase, Chain A, domain 2"/>
    <property type="match status" value="1"/>
</dbReference>
<reference evidence="6 7" key="1">
    <citation type="journal article" date="2023" name="Int. J. Syst. Evol. Microbiol.">
        <title>Arthrobacter mangrovi sp. nov., an actinobacterium isolated from the rhizosphere of a mangrove.</title>
        <authorList>
            <person name="Hamada M."/>
            <person name="Saitou S."/>
            <person name="Enomoto N."/>
            <person name="Nanri K."/>
            <person name="Hidaka K."/>
            <person name="Miura T."/>
            <person name="Tamura T."/>
        </authorList>
    </citation>
    <scope>NUCLEOTIDE SEQUENCE [LARGE SCALE GENOMIC DNA]</scope>
    <source>
        <strain evidence="6 7">NBRC 112813</strain>
    </source>
</reference>
<comment type="similarity">
    <text evidence="1 5">Belongs to the enoyl-CoA hydratase/isomerase family.</text>
</comment>
<dbReference type="InterPro" id="IPR018376">
    <property type="entry name" value="Enoyl-CoA_hyd/isom_CS"/>
</dbReference>
<dbReference type="Pfam" id="PF00378">
    <property type="entry name" value="ECH_1"/>
    <property type="match status" value="1"/>
</dbReference>
<sequence length="264" mass="27486">MQQYETLKIERAEALATVTLERPEAMNALSSRVVAELAELVEELRSPEAAGIRCVLLTGSGGKAFAAGADIRELADMTGEQAAGYSGAMLEVTRALEQLPMPVIACVNGFALGGGLELAMACDFIYATANAKFGQPEVNLGLIPGFGGTVRLPQLVGPARAKELIYSGRAIDAARALEIGLVNQVFDTREEMLEAAAATGAEIAAKSPAAVASAKRTVDAVAALPTAEGLKLERDAFAGAFGTEDARIGTRAFLAKEKPEFTGK</sequence>
<dbReference type="InterPro" id="IPR001753">
    <property type="entry name" value="Enoyl-CoA_hydra/iso"/>
</dbReference>
<keyword evidence="7" id="KW-1185">Reference proteome</keyword>
<evidence type="ECO:0000256" key="1">
    <source>
        <dbReference type="ARBA" id="ARBA00005254"/>
    </source>
</evidence>
<evidence type="ECO:0000256" key="5">
    <source>
        <dbReference type="RuleBase" id="RU003707"/>
    </source>
</evidence>
<name>A0ABQ5MRT6_9MICC</name>
<dbReference type="Gene3D" id="3.90.226.10">
    <property type="entry name" value="2-enoyl-CoA Hydratase, Chain A, domain 1"/>
    <property type="match status" value="1"/>
</dbReference>
<dbReference type="EMBL" id="BRVS01000004">
    <property type="protein sequence ID" value="GLB66696.1"/>
    <property type="molecule type" value="Genomic_DNA"/>
</dbReference>
<dbReference type="PROSITE" id="PS00166">
    <property type="entry name" value="ENOYL_COA_HYDRATASE"/>
    <property type="match status" value="1"/>
</dbReference>
<dbReference type="RefSeq" id="WP_264794838.1">
    <property type="nucleotide sequence ID" value="NZ_BRVS01000004.1"/>
</dbReference>
<dbReference type="CDD" id="cd06558">
    <property type="entry name" value="crotonase-like"/>
    <property type="match status" value="1"/>
</dbReference>
<organism evidence="6 7">
    <name type="scientific">Arthrobacter mangrovi</name>
    <dbReference type="NCBI Taxonomy" id="2966350"/>
    <lineage>
        <taxon>Bacteria</taxon>
        <taxon>Bacillati</taxon>
        <taxon>Actinomycetota</taxon>
        <taxon>Actinomycetes</taxon>
        <taxon>Micrococcales</taxon>
        <taxon>Micrococcaceae</taxon>
        <taxon>Arthrobacter</taxon>
    </lineage>
</organism>
<dbReference type="Proteomes" id="UP001209654">
    <property type="component" value="Unassembled WGS sequence"/>
</dbReference>
<comment type="catalytic activity">
    <reaction evidence="3">
        <text>a (3S)-3-hydroxyacyl-CoA = a (2E)-enoyl-CoA + H2O</text>
        <dbReference type="Rhea" id="RHEA:16105"/>
        <dbReference type="ChEBI" id="CHEBI:15377"/>
        <dbReference type="ChEBI" id="CHEBI:57318"/>
        <dbReference type="ChEBI" id="CHEBI:58856"/>
        <dbReference type="EC" id="4.2.1.17"/>
    </reaction>
</comment>
<dbReference type="InterPro" id="IPR029045">
    <property type="entry name" value="ClpP/crotonase-like_dom_sf"/>
</dbReference>
<dbReference type="PANTHER" id="PTHR11941">
    <property type="entry name" value="ENOYL-COA HYDRATASE-RELATED"/>
    <property type="match status" value="1"/>
</dbReference>
<gene>
    <name evidence="6" type="ORF">AHIS1636_11350</name>
</gene>
<comment type="catalytic activity">
    <reaction evidence="4">
        <text>a 4-saturated-(3S)-3-hydroxyacyl-CoA = a (3E)-enoyl-CoA + H2O</text>
        <dbReference type="Rhea" id="RHEA:20724"/>
        <dbReference type="ChEBI" id="CHEBI:15377"/>
        <dbReference type="ChEBI" id="CHEBI:58521"/>
        <dbReference type="ChEBI" id="CHEBI:137480"/>
        <dbReference type="EC" id="4.2.1.17"/>
    </reaction>
</comment>
<protein>
    <submittedName>
        <fullName evidence="6">Crotonase</fullName>
    </submittedName>
</protein>
<evidence type="ECO:0000256" key="3">
    <source>
        <dbReference type="ARBA" id="ARBA00023709"/>
    </source>
</evidence>
<evidence type="ECO:0000313" key="6">
    <source>
        <dbReference type="EMBL" id="GLB66696.1"/>
    </source>
</evidence>
<dbReference type="InterPro" id="IPR014748">
    <property type="entry name" value="Enoyl-CoA_hydra_C"/>
</dbReference>
<evidence type="ECO:0000256" key="2">
    <source>
        <dbReference type="ARBA" id="ARBA00023239"/>
    </source>
</evidence>